<dbReference type="SUPFAM" id="SSF81631">
    <property type="entry name" value="PAP/OAS1 substrate-binding domain"/>
    <property type="match status" value="1"/>
</dbReference>
<dbReference type="Proteomes" id="UP000823405">
    <property type="component" value="Unassembled WGS sequence"/>
</dbReference>
<dbReference type="Gene3D" id="1.10.1410.10">
    <property type="match status" value="1"/>
</dbReference>
<evidence type="ECO:0000313" key="3">
    <source>
        <dbReference type="Proteomes" id="UP000823405"/>
    </source>
</evidence>
<proteinExistence type="predicted"/>
<sequence length="721" mass="80803">MTAALEPVLVEQTLVSYLVEHLLFDTIEHNNKSTGSAFSPIMLSAKFAYISHYYDQLAMKQSHRWRGRAITRLGLNTGSGVVSYLTNNKTRFKILPDRLTEKLVFGDEAGTNVCQFIYCTYVLQATDLAEIRRGFVTLVPEPYREEIEFLMGMLRRNGLMASSQHAIILSSTECLYDLRQSKLHHAVADDYARKLAEEIPPDSIRQRKQQQLVDAVQEATSMDAIILSSWAQGIHISDYDLELLLVERPLEDTATADSEFKVQDQEQSASRSTTDEELVERLWTLTIRRQPSSGEERVRDIHQLATTVKNAGFKAVVATKRYVDVSCNLNPHYVCFYDPRTQLTCQITLYNPSDINVRTLFQTYADIDTRVEPFVFAVQRTLDNHGRSHEALGNFAVAMIAIHYLQIKGILPKLLHRQGRRVEFGFFSGRAENALPNILSEDSTGQTGSRSSTASDSASATQPKPKANVKVRHGRRKPQSQQGSQTASPKGGRGGSAAAGCPTSRDTTRGQTTASSGVRSISCVYDTDLAKIRPFDKSVIRKSVTDLVVNFFTYTAEKFLDWEDRLVPGDQMPDYDFVGAIDHEGRRCSMFMPGTAVTYLPEKFSGLVVQDPFVPDRNLAWLCTGWRFMNTSKAFQRAQASISCSHTGAGINQALIDELFDEEAEIEEELEFEFETGVPGFVINNRVLDAWDDFGDSVTSPRRLRDVAEKMIAGSIQDSRL</sequence>
<organism evidence="2 3">
    <name type="scientific">Linnemannia gamsii</name>
    <dbReference type="NCBI Taxonomy" id="64522"/>
    <lineage>
        <taxon>Eukaryota</taxon>
        <taxon>Fungi</taxon>
        <taxon>Fungi incertae sedis</taxon>
        <taxon>Mucoromycota</taxon>
        <taxon>Mortierellomycotina</taxon>
        <taxon>Mortierellomycetes</taxon>
        <taxon>Mortierellales</taxon>
        <taxon>Mortierellaceae</taxon>
        <taxon>Linnemannia</taxon>
    </lineage>
</organism>
<reference evidence="2" key="1">
    <citation type="journal article" date="2020" name="Fungal Divers.">
        <title>Resolving the Mortierellaceae phylogeny through synthesis of multi-gene phylogenetics and phylogenomics.</title>
        <authorList>
            <person name="Vandepol N."/>
            <person name="Liber J."/>
            <person name="Desiro A."/>
            <person name="Na H."/>
            <person name="Kennedy M."/>
            <person name="Barry K."/>
            <person name="Grigoriev I.V."/>
            <person name="Miller A.N."/>
            <person name="O'Donnell K."/>
            <person name="Stajich J.E."/>
            <person name="Bonito G."/>
        </authorList>
    </citation>
    <scope>NUCLEOTIDE SEQUENCE</scope>
    <source>
        <strain evidence="2">NVP60</strain>
    </source>
</reference>
<comment type="caution">
    <text evidence="2">The sequence shown here is derived from an EMBL/GenBank/DDBJ whole genome shotgun (WGS) entry which is preliminary data.</text>
</comment>
<name>A0A9P6R359_9FUNG</name>
<gene>
    <name evidence="2" type="ORF">BGZ97_012202</name>
</gene>
<evidence type="ECO:0000256" key="1">
    <source>
        <dbReference type="SAM" id="MobiDB-lite"/>
    </source>
</evidence>
<accession>A0A9P6R359</accession>
<feature type="compositionally biased region" description="Polar residues" evidence="1">
    <location>
        <begin position="479"/>
        <end position="488"/>
    </location>
</feature>
<protein>
    <submittedName>
        <fullName evidence="2">Uncharacterized protein</fullName>
    </submittedName>
</protein>
<dbReference type="EMBL" id="JAAAIN010000777">
    <property type="protein sequence ID" value="KAG0310952.1"/>
    <property type="molecule type" value="Genomic_DNA"/>
</dbReference>
<dbReference type="OrthoDB" id="2274644at2759"/>
<feature type="compositionally biased region" description="Low complexity" evidence="1">
    <location>
        <begin position="447"/>
        <end position="461"/>
    </location>
</feature>
<evidence type="ECO:0000313" key="2">
    <source>
        <dbReference type="EMBL" id="KAG0310952.1"/>
    </source>
</evidence>
<feature type="compositionally biased region" description="Basic residues" evidence="1">
    <location>
        <begin position="467"/>
        <end position="478"/>
    </location>
</feature>
<keyword evidence="3" id="KW-1185">Reference proteome</keyword>
<dbReference type="AlphaFoldDB" id="A0A9P6R359"/>
<feature type="region of interest" description="Disordered" evidence="1">
    <location>
        <begin position="437"/>
        <end position="515"/>
    </location>
</feature>